<organism evidence="3">
    <name type="scientific">freshwater metagenome</name>
    <dbReference type="NCBI Taxonomy" id="449393"/>
    <lineage>
        <taxon>unclassified sequences</taxon>
        <taxon>metagenomes</taxon>
        <taxon>ecological metagenomes</taxon>
    </lineage>
</organism>
<dbReference type="Pfam" id="PF07859">
    <property type="entry name" value="Abhydrolase_3"/>
    <property type="match status" value="1"/>
</dbReference>
<accession>A0A6J6HHN6</accession>
<feature type="domain" description="Alpha/beta hydrolase fold-3" evidence="2">
    <location>
        <begin position="55"/>
        <end position="234"/>
    </location>
</feature>
<proteinExistence type="predicted"/>
<dbReference type="EMBL" id="CAEZUX010000047">
    <property type="protein sequence ID" value="CAB4613262.1"/>
    <property type="molecule type" value="Genomic_DNA"/>
</dbReference>
<sequence>MSGFDWRTASADEVDFQYSPSKFAKRPLAEYLAEYAERSAEVDASLLRRKNSPLLIFIHGGYWQSLSAADSLYHGHDAAREEVALHAVEYTLAPLASVEQIIAECIADVKNTIAELQPTRVVIAGSSAGAHLTAMCVRDAEIAKRVDGIALLSGVYDLRPLVCTPTNDPLRLTDESATAISPQLLPFTHSSPHALLAVGRHEPPEFIRQNAEYADHLKNNGVNVTTSVLEDRDHFDLPYDLLQRGIQVGDWCLNILKGNEQ</sequence>
<dbReference type="InterPro" id="IPR029058">
    <property type="entry name" value="AB_hydrolase_fold"/>
</dbReference>
<dbReference type="SUPFAM" id="SSF53474">
    <property type="entry name" value="alpha/beta-Hydrolases"/>
    <property type="match status" value="1"/>
</dbReference>
<evidence type="ECO:0000313" key="3">
    <source>
        <dbReference type="EMBL" id="CAB4613262.1"/>
    </source>
</evidence>
<protein>
    <submittedName>
        <fullName evidence="3">Unannotated protein</fullName>
    </submittedName>
</protein>
<dbReference type="PANTHER" id="PTHR48081">
    <property type="entry name" value="AB HYDROLASE SUPERFAMILY PROTEIN C4A8.06C"/>
    <property type="match status" value="1"/>
</dbReference>
<dbReference type="InterPro" id="IPR013094">
    <property type="entry name" value="AB_hydrolase_3"/>
</dbReference>
<dbReference type="Gene3D" id="3.40.50.1820">
    <property type="entry name" value="alpha/beta hydrolase"/>
    <property type="match status" value="1"/>
</dbReference>
<name>A0A6J6HHN6_9ZZZZ</name>
<evidence type="ECO:0000256" key="1">
    <source>
        <dbReference type="ARBA" id="ARBA00022801"/>
    </source>
</evidence>
<dbReference type="AlphaFoldDB" id="A0A6J6HHN6"/>
<reference evidence="3" key="1">
    <citation type="submission" date="2020-05" db="EMBL/GenBank/DDBJ databases">
        <authorList>
            <person name="Chiriac C."/>
            <person name="Salcher M."/>
            <person name="Ghai R."/>
            <person name="Kavagutti S V."/>
        </authorList>
    </citation>
    <scope>NUCLEOTIDE SEQUENCE</scope>
</reference>
<keyword evidence="1" id="KW-0378">Hydrolase</keyword>
<gene>
    <name evidence="3" type="ORF">UFOPK1874_00564</name>
</gene>
<evidence type="ECO:0000259" key="2">
    <source>
        <dbReference type="Pfam" id="PF07859"/>
    </source>
</evidence>
<dbReference type="GO" id="GO:0016787">
    <property type="term" value="F:hydrolase activity"/>
    <property type="evidence" value="ECO:0007669"/>
    <property type="project" value="UniProtKB-KW"/>
</dbReference>
<dbReference type="PANTHER" id="PTHR48081:SF33">
    <property type="entry name" value="KYNURENINE FORMAMIDASE"/>
    <property type="match status" value="1"/>
</dbReference>
<dbReference type="InterPro" id="IPR050300">
    <property type="entry name" value="GDXG_lipolytic_enzyme"/>
</dbReference>